<dbReference type="Proteomes" id="UP000663838">
    <property type="component" value="Unassembled WGS sequence"/>
</dbReference>
<evidence type="ECO:0000313" key="1">
    <source>
        <dbReference type="EMBL" id="CAF4302779.1"/>
    </source>
</evidence>
<dbReference type="Proteomes" id="UP000663851">
    <property type="component" value="Unassembled WGS sequence"/>
</dbReference>
<organism evidence="4 5">
    <name type="scientific">Rotaria socialis</name>
    <dbReference type="NCBI Taxonomy" id="392032"/>
    <lineage>
        <taxon>Eukaryota</taxon>
        <taxon>Metazoa</taxon>
        <taxon>Spiralia</taxon>
        <taxon>Gnathifera</taxon>
        <taxon>Rotifera</taxon>
        <taxon>Eurotatoria</taxon>
        <taxon>Bdelloidea</taxon>
        <taxon>Philodinida</taxon>
        <taxon>Philodinidae</taxon>
        <taxon>Rotaria</taxon>
    </lineage>
</organism>
<reference evidence="4" key="1">
    <citation type="submission" date="2021-02" db="EMBL/GenBank/DDBJ databases">
        <authorList>
            <person name="Nowell W R."/>
        </authorList>
    </citation>
    <scope>NUCLEOTIDE SEQUENCE</scope>
</reference>
<keyword evidence="6" id="KW-1185">Reference proteome</keyword>
<evidence type="ECO:0000313" key="2">
    <source>
        <dbReference type="EMBL" id="CAF4436552.1"/>
    </source>
</evidence>
<gene>
    <name evidence="1" type="ORF">HFQ381_LOCUS13661</name>
    <name evidence="4" type="ORF">TOA249_LOCUS6632</name>
    <name evidence="3" type="ORF">TSG867_LOCUS23223</name>
    <name evidence="2" type="ORF">UJA718_LOCUS21752</name>
</gene>
<protein>
    <submittedName>
        <fullName evidence="4">Uncharacterized protein</fullName>
    </submittedName>
</protein>
<sequence>MSDTASKNKISVQVSIEHLKEKFDEVLKLSNMWLQLAGDKNQYENIGRNKEIENKIKSITSRFIGLVSDVQDGAQRLKELNREFNQSISINLITNQVFNVNEMACKLSV</sequence>
<name>A0A820Y552_9BILA</name>
<dbReference type="EMBL" id="CAJOBP010004321">
    <property type="protein sequence ID" value="CAF4436552.1"/>
    <property type="molecule type" value="Genomic_DNA"/>
</dbReference>
<evidence type="ECO:0000313" key="4">
    <source>
        <dbReference type="EMBL" id="CAF4542937.1"/>
    </source>
</evidence>
<dbReference type="EMBL" id="CAJOBO010000868">
    <property type="protein sequence ID" value="CAF4302779.1"/>
    <property type="molecule type" value="Genomic_DNA"/>
</dbReference>
<accession>A0A820Y552</accession>
<evidence type="ECO:0000313" key="6">
    <source>
        <dbReference type="Proteomes" id="UP000663873"/>
    </source>
</evidence>
<dbReference type="Proteomes" id="UP000663862">
    <property type="component" value="Unassembled WGS sequence"/>
</dbReference>
<dbReference type="AlphaFoldDB" id="A0A820Y552"/>
<evidence type="ECO:0000313" key="5">
    <source>
        <dbReference type="Proteomes" id="UP000663838"/>
    </source>
</evidence>
<comment type="caution">
    <text evidence="4">The sequence shown here is derived from an EMBL/GenBank/DDBJ whole genome shotgun (WGS) entry which is preliminary data.</text>
</comment>
<dbReference type="EMBL" id="CAJOBQ010001972">
    <property type="protein sequence ID" value="CAF4530309.1"/>
    <property type="molecule type" value="Genomic_DNA"/>
</dbReference>
<dbReference type="EMBL" id="CAJOBS010000284">
    <property type="protein sequence ID" value="CAF4542937.1"/>
    <property type="molecule type" value="Genomic_DNA"/>
</dbReference>
<proteinExistence type="predicted"/>
<evidence type="ECO:0000313" key="3">
    <source>
        <dbReference type="EMBL" id="CAF4530309.1"/>
    </source>
</evidence>
<dbReference type="Proteomes" id="UP000663873">
    <property type="component" value="Unassembled WGS sequence"/>
</dbReference>